<dbReference type="Proteomes" id="UP000239406">
    <property type="component" value="Unassembled WGS sequence"/>
</dbReference>
<keyword evidence="5" id="KW-1185">Reference proteome</keyword>
<keyword evidence="1" id="KW-0808">Transferase</keyword>
<evidence type="ECO:0000256" key="2">
    <source>
        <dbReference type="ARBA" id="ARBA00023315"/>
    </source>
</evidence>
<evidence type="ECO:0000259" key="3">
    <source>
        <dbReference type="PROSITE" id="PS51186"/>
    </source>
</evidence>
<organism evidence="4 5">
    <name type="scientific">Caldimonas thermodepolymerans</name>
    <dbReference type="NCBI Taxonomy" id="215580"/>
    <lineage>
        <taxon>Bacteria</taxon>
        <taxon>Pseudomonadati</taxon>
        <taxon>Pseudomonadota</taxon>
        <taxon>Betaproteobacteria</taxon>
        <taxon>Burkholderiales</taxon>
        <taxon>Sphaerotilaceae</taxon>
        <taxon>Caldimonas</taxon>
    </lineage>
</organism>
<reference evidence="4 5" key="1">
    <citation type="submission" date="2018-02" db="EMBL/GenBank/DDBJ databases">
        <title>Reclassifiation of [Polyangium] brachysporum DSM 7029 as Guopingzhaonella breviflexa gen. nov., sp. nov., a member of the family Comamonadaceae.</title>
        <authorList>
            <person name="Tang B."/>
        </authorList>
    </citation>
    <scope>NUCLEOTIDE SEQUENCE [LARGE SCALE GENOMIC DNA]</scope>
    <source>
        <strain evidence="4 5">DSM 15344</strain>
    </source>
</reference>
<dbReference type="Pfam" id="PF00583">
    <property type="entry name" value="Acetyltransf_1"/>
    <property type="match status" value="1"/>
</dbReference>
<feature type="domain" description="N-acetyltransferase" evidence="3">
    <location>
        <begin position="8"/>
        <end position="174"/>
    </location>
</feature>
<evidence type="ECO:0000313" key="5">
    <source>
        <dbReference type="Proteomes" id="UP000239406"/>
    </source>
</evidence>
<comment type="caution">
    <text evidence="4">The sequence shown here is derived from an EMBL/GenBank/DDBJ whole genome shotgun (WGS) entry which is preliminary data.</text>
</comment>
<dbReference type="Gene3D" id="3.40.630.30">
    <property type="match status" value="1"/>
</dbReference>
<dbReference type="InterPro" id="IPR050832">
    <property type="entry name" value="Bact_Acetyltransf"/>
</dbReference>
<protein>
    <recommendedName>
        <fullName evidence="3">N-acetyltransferase domain-containing protein</fullName>
    </recommendedName>
</protein>
<evidence type="ECO:0000256" key="1">
    <source>
        <dbReference type="ARBA" id="ARBA00022679"/>
    </source>
</evidence>
<gene>
    <name evidence="4" type="ORF">C1702_11675</name>
</gene>
<dbReference type="PROSITE" id="PS51186">
    <property type="entry name" value="GNAT"/>
    <property type="match status" value="1"/>
</dbReference>
<sequence>MLMCSNRVVLRPTRGADLARIRQLQDLAYAPELPPDRYSGLRSRLKAGGAVCAVVEVGGSVVGHVQALPWPSGHVLRLDERLAPGAAQGDSLFVYEVVVHPAMQGRGLARRLMAEVERQARRRGVSRLGLVAYGQAAGYWQVLGFRPHPLRDDAARDALASYGGQGQYMLKALD</sequence>
<dbReference type="SUPFAM" id="SSF55729">
    <property type="entry name" value="Acyl-CoA N-acyltransferases (Nat)"/>
    <property type="match status" value="1"/>
</dbReference>
<dbReference type="InterPro" id="IPR000182">
    <property type="entry name" value="GNAT_dom"/>
</dbReference>
<evidence type="ECO:0000313" key="4">
    <source>
        <dbReference type="EMBL" id="PPE69587.1"/>
    </source>
</evidence>
<keyword evidence="2" id="KW-0012">Acyltransferase</keyword>
<proteinExistence type="predicted"/>
<dbReference type="GO" id="GO:0016747">
    <property type="term" value="F:acyltransferase activity, transferring groups other than amino-acyl groups"/>
    <property type="evidence" value="ECO:0007669"/>
    <property type="project" value="InterPro"/>
</dbReference>
<dbReference type="InterPro" id="IPR016181">
    <property type="entry name" value="Acyl_CoA_acyltransferase"/>
</dbReference>
<dbReference type="CDD" id="cd04301">
    <property type="entry name" value="NAT_SF"/>
    <property type="match status" value="1"/>
</dbReference>
<dbReference type="EMBL" id="PSNY01000011">
    <property type="protein sequence ID" value="PPE69587.1"/>
    <property type="molecule type" value="Genomic_DNA"/>
</dbReference>
<accession>A0A2S5T3W9</accession>
<dbReference type="AlphaFoldDB" id="A0A2S5T3W9"/>
<dbReference type="PANTHER" id="PTHR43877">
    <property type="entry name" value="AMINOALKYLPHOSPHONATE N-ACETYLTRANSFERASE-RELATED-RELATED"/>
    <property type="match status" value="1"/>
</dbReference>
<name>A0A2S5T3W9_9BURK</name>